<evidence type="ECO:0000256" key="2">
    <source>
        <dbReference type="PROSITE-ProRule" id="PRU00266"/>
    </source>
</evidence>
<dbReference type="AlphaFoldDB" id="B3RLZ2"/>
<keyword evidence="6" id="KW-1185">Reference proteome</keyword>
<feature type="domain" description="DRBM" evidence="4">
    <location>
        <begin position="125"/>
        <end position="199"/>
    </location>
</feature>
<dbReference type="GO" id="GO:0016442">
    <property type="term" value="C:RISC complex"/>
    <property type="evidence" value="ECO:0000318"/>
    <property type="project" value="GO_Central"/>
</dbReference>
<dbReference type="STRING" id="10228.B3RLZ2"/>
<dbReference type="GO" id="GO:0030422">
    <property type="term" value="P:siRNA processing"/>
    <property type="evidence" value="ECO:0000318"/>
    <property type="project" value="GO_Central"/>
</dbReference>
<dbReference type="GO" id="GO:0070920">
    <property type="term" value="P:regulation of regulatory ncRNA processing"/>
    <property type="evidence" value="ECO:0000318"/>
    <property type="project" value="GO_Central"/>
</dbReference>
<dbReference type="SUPFAM" id="SSF54768">
    <property type="entry name" value="dsRNA-binding domain-like"/>
    <property type="match status" value="2"/>
</dbReference>
<dbReference type="InterPro" id="IPR051247">
    <property type="entry name" value="RLC_Component"/>
</dbReference>
<name>B3RLZ2_TRIAD</name>
<dbReference type="PANTHER" id="PTHR46205:SF3">
    <property type="entry name" value="LOQUACIOUS, ISOFORM B"/>
    <property type="match status" value="1"/>
</dbReference>
<dbReference type="Gene3D" id="3.30.160.20">
    <property type="match status" value="2"/>
</dbReference>
<organism evidence="5 6">
    <name type="scientific">Trichoplax adhaerens</name>
    <name type="common">Trichoplax reptans</name>
    <dbReference type="NCBI Taxonomy" id="10228"/>
    <lineage>
        <taxon>Eukaryota</taxon>
        <taxon>Metazoa</taxon>
        <taxon>Placozoa</taxon>
        <taxon>Uniplacotomia</taxon>
        <taxon>Trichoplacea</taxon>
        <taxon>Trichoplacidae</taxon>
        <taxon>Trichoplax</taxon>
    </lineage>
</organism>
<evidence type="ECO:0000259" key="4">
    <source>
        <dbReference type="PROSITE" id="PS50137"/>
    </source>
</evidence>
<evidence type="ECO:0000313" key="5">
    <source>
        <dbReference type="EMBL" id="EDV28871.1"/>
    </source>
</evidence>
<dbReference type="GO" id="GO:0035197">
    <property type="term" value="F:siRNA binding"/>
    <property type="evidence" value="ECO:0000318"/>
    <property type="project" value="GO_Central"/>
</dbReference>
<proteinExistence type="predicted"/>
<dbReference type="RefSeq" id="XP_002108073.1">
    <property type="nucleotide sequence ID" value="XM_002108037.1"/>
</dbReference>
<dbReference type="SMART" id="SM00358">
    <property type="entry name" value="DSRM"/>
    <property type="match status" value="2"/>
</dbReference>
<dbReference type="GO" id="GO:0003725">
    <property type="term" value="F:double-stranded RNA binding"/>
    <property type="evidence" value="ECO:0000318"/>
    <property type="project" value="GO_Central"/>
</dbReference>
<dbReference type="Pfam" id="PF00035">
    <property type="entry name" value="dsrm"/>
    <property type="match status" value="2"/>
</dbReference>
<dbReference type="PROSITE" id="PS50137">
    <property type="entry name" value="DS_RBD"/>
    <property type="match status" value="2"/>
</dbReference>
<sequence>MNVNPVSILYMLSQTLHVHLTFDCAPLHNSSSKNNPKFLGSFRFGEYAYGKGEGSNKRTAKVHAAVDALIKLRQSAVAGVIENFLNDQKINPASFEQMLSTEENNSQEENSLPGGSATCPAESTDYISKLQALAVNRRWIMPQYDDFGEEKSQGSNPTAFIVKATIVISNRTFNEYGRAGSKKEAKKEAAKKLYLTLESDAKIARGACYENIRTNIKINKKTVSNDKLASLAHYIYKPDAEKTENHKLIHGNASTNTY</sequence>
<keyword evidence="1 2" id="KW-0694">RNA-binding</keyword>
<dbReference type="HOGENOM" id="CLU_1078985_0_0_1"/>
<dbReference type="InParanoid" id="B3RLZ2"/>
<evidence type="ECO:0000256" key="3">
    <source>
        <dbReference type="SAM" id="MobiDB-lite"/>
    </source>
</evidence>
<dbReference type="GO" id="GO:0005737">
    <property type="term" value="C:cytoplasm"/>
    <property type="evidence" value="ECO:0000318"/>
    <property type="project" value="GO_Central"/>
</dbReference>
<protein>
    <recommendedName>
        <fullName evidence="4">DRBM domain-containing protein</fullName>
    </recommendedName>
</protein>
<dbReference type="GeneID" id="6750025"/>
<evidence type="ECO:0000313" key="6">
    <source>
        <dbReference type="Proteomes" id="UP000009022"/>
    </source>
</evidence>
<dbReference type="Proteomes" id="UP000009022">
    <property type="component" value="Unassembled WGS sequence"/>
</dbReference>
<feature type="domain" description="DRBM" evidence="4">
    <location>
        <begin position="4"/>
        <end position="74"/>
    </location>
</feature>
<evidence type="ECO:0000256" key="1">
    <source>
        <dbReference type="ARBA" id="ARBA00022884"/>
    </source>
</evidence>
<gene>
    <name evidence="5" type="ORF">TRIADDRAFT_52175</name>
</gene>
<dbReference type="GO" id="GO:0070578">
    <property type="term" value="C:RISC-loading complex"/>
    <property type="evidence" value="ECO:0000318"/>
    <property type="project" value="GO_Central"/>
</dbReference>
<dbReference type="InterPro" id="IPR014720">
    <property type="entry name" value="dsRBD_dom"/>
</dbReference>
<dbReference type="CTD" id="6750025"/>
<feature type="compositionally biased region" description="Low complexity" evidence="3">
    <location>
        <begin position="100"/>
        <end position="111"/>
    </location>
</feature>
<reference evidence="5 6" key="1">
    <citation type="journal article" date="2008" name="Nature">
        <title>The Trichoplax genome and the nature of placozoans.</title>
        <authorList>
            <person name="Srivastava M."/>
            <person name="Begovic E."/>
            <person name="Chapman J."/>
            <person name="Putnam N.H."/>
            <person name="Hellsten U."/>
            <person name="Kawashima T."/>
            <person name="Kuo A."/>
            <person name="Mitros T."/>
            <person name="Salamov A."/>
            <person name="Carpenter M.L."/>
            <person name="Signorovitch A.Y."/>
            <person name="Moreno M.A."/>
            <person name="Kamm K."/>
            <person name="Grimwood J."/>
            <person name="Schmutz J."/>
            <person name="Shapiro H."/>
            <person name="Grigoriev I.V."/>
            <person name="Buss L.W."/>
            <person name="Schierwater B."/>
            <person name="Dellaporta S.L."/>
            <person name="Rokhsar D.S."/>
        </authorList>
    </citation>
    <scope>NUCLEOTIDE SEQUENCE [LARGE SCALE GENOMIC DNA]</scope>
    <source>
        <strain evidence="5 6">Grell-BS-1999</strain>
    </source>
</reference>
<dbReference type="GO" id="GO:0005634">
    <property type="term" value="C:nucleus"/>
    <property type="evidence" value="ECO:0000318"/>
    <property type="project" value="GO_Central"/>
</dbReference>
<dbReference type="KEGG" id="tad:TRIADDRAFT_52175"/>
<dbReference type="EMBL" id="DS985241">
    <property type="protein sequence ID" value="EDV28871.1"/>
    <property type="molecule type" value="Genomic_DNA"/>
</dbReference>
<dbReference type="PANTHER" id="PTHR46205">
    <property type="entry name" value="LOQUACIOUS, ISOFORM B"/>
    <property type="match status" value="1"/>
</dbReference>
<feature type="region of interest" description="Disordered" evidence="3">
    <location>
        <begin position="99"/>
        <end position="120"/>
    </location>
</feature>
<accession>B3RLZ2</accession>